<feature type="region of interest" description="Disordered" evidence="1">
    <location>
        <begin position="1"/>
        <end position="72"/>
    </location>
</feature>
<accession>A0AAV1C4A6</accession>
<dbReference type="InterPro" id="IPR019557">
    <property type="entry name" value="AminoTfrase-like_pln_mobile"/>
</dbReference>
<reference evidence="4" key="1">
    <citation type="submission" date="2023-03" db="EMBL/GenBank/DDBJ databases">
        <authorList>
            <person name="Julca I."/>
        </authorList>
    </citation>
    <scope>NUCLEOTIDE SEQUENCE</scope>
</reference>
<feature type="region of interest" description="Disordered" evidence="1">
    <location>
        <begin position="340"/>
        <end position="359"/>
    </location>
</feature>
<keyword evidence="2" id="KW-0812">Transmembrane</keyword>
<evidence type="ECO:0000256" key="1">
    <source>
        <dbReference type="SAM" id="MobiDB-lite"/>
    </source>
</evidence>
<feature type="domain" description="Aminotransferase-like plant mobile" evidence="3">
    <location>
        <begin position="108"/>
        <end position="228"/>
    </location>
</feature>
<evidence type="ECO:0000256" key="2">
    <source>
        <dbReference type="SAM" id="Phobius"/>
    </source>
</evidence>
<protein>
    <submittedName>
        <fullName evidence="4">OLC1v1024943C1</fullName>
    </submittedName>
</protein>
<sequence length="397" mass="45665">MNNCEHVEVRPSRSSGDGYIAEGHGGGQNDDFDSSDEDDASDGTYVESEEEVDYQTDVSDETDLEEEEQEQEQKQCRTYSRLVVVSMFIQTLVIIKIAYWIEMNLKLRCGKFIWQPYEGVEIPERCTRGWDYWQSNTWLICWDIVEPHQVDRMMRQFGLKQLIPPQPMIAGFKEWEKLHKYGRTRRAGNNWEFHHREYIEKWNNRANSIVAGSLSGQSSTDDDYLTWYDTNTIKFIKDPNKYNFQEEGYLCMDLILELAAHAMSALSLGAHELPILKPTQSLVDIPPQPSQPVGKVHKRNIPYRGIGGGRKKIMEEEEDEEEEYDFELNADLLKTPTVQNEAGANQGGEPTSMDVDVTPPLKQTTLPLALGRPRRKIKKVNHYTPSTAQAKPPLEEE</sequence>
<evidence type="ECO:0000259" key="3">
    <source>
        <dbReference type="Pfam" id="PF10536"/>
    </source>
</evidence>
<dbReference type="Pfam" id="PF10536">
    <property type="entry name" value="PMD"/>
    <property type="match status" value="1"/>
</dbReference>
<keyword evidence="2" id="KW-0472">Membrane</keyword>
<feature type="transmembrane region" description="Helical" evidence="2">
    <location>
        <begin position="82"/>
        <end position="101"/>
    </location>
</feature>
<dbReference type="Proteomes" id="UP001161247">
    <property type="component" value="Chromosome 1"/>
</dbReference>
<gene>
    <name evidence="4" type="ORF">OLC1_LOCUS2421</name>
</gene>
<keyword evidence="5" id="KW-1185">Reference proteome</keyword>
<keyword evidence="2" id="KW-1133">Transmembrane helix</keyword>
<name>A0AAV1C4A6_OLDCO</name>
<evidence type="ECO:0000313" key="4">
    <source>
        <dbReference type="EMBL" id="CAI9090217.1"/>
    </source>
</evidence>
<dbReference type="InterPro" id="IPR044824">
    <property type="entry name" value="MAIN-like"/>
</dbReference>
<dbReference type="PANTHER" id="PTHR46033">
    <property type="entry name" value="PROTEIN MAIN-LIKE 2"/>
    <property type="match status" value="1"/>
</dbReference>
<feature type="compositionally biased region" description="Basic residues" evidence="1">
    <location>
        <begin position="372"/>
        <end position="381"/>
    </location>
</feature>
<proteinExistence type="predicted"/>
<dbReference type="GO" id="GO:0010073">
    <property type="term" value="P:meristem maintenance"/>
    <property type="evidence" value="ECO:0007669"/>
    <property type="project" value="InterPro"/>
</dbReference>
<feature type="region of interest" description="Disordered" evidence="1">
    <location>
        <begin position="370"/>
        <end position="397"/>
    </location>
</feature>
<dbReference type="EMBL" id="OX459118">
    <property type="protein sequence ID" value="CAI9090217.1"/>
    <property type="molecule type" value="Genomic_DNA"/>
</dbReference>
<dbReference type="AlphaFoldDB" id="A0AAV1C4A6"/>
<feature type="compositionally biased region" description="Basic and acidic residues" evidence="1">
    <location>
        <begin position="1"/>
        <end position="11"/>
    </location>
</feature>
<feature type="compositionally biased region" description="Acidic residues" evidence="1">
    <location>
        <begin position="30"/>
        <end position="70"/>
    </location>
</feature>
<evidence type="ECO:0000313" key="5">
    <source>
        <dbReference type="Proteomes" id="UP001161247"/>
    </source>
</evidence>
<dbReference type="PANTHER" id="PTHR46033:SF8">
    <property type="entry name" value="PROTEIN MAINTENANCE OF MERISTEMS-LIKE"/>
    <property type="match status" value="1"/>
</dbReference>
<organism evidence="4 5">
    <name type="scientific">Oldenlandia corymbosa var. corymbosa</name>
    <dbReference type="NCBI Taxonomy" id="529605"/>
    <lineage>
        <taxon>Eukaryota</taxon>
        <taxon>Viridiplantae</taxon>
        <taxon>Streptophyta</taxon>
        <taxon>Embryophyta</taxon>
        <taxon>Tracheophyta</taxon>
        <taxon>Spermatophyta</taxon>
        <taxon>Magnoliopsida</taxon>
        <taxon>eudicotyledons</taxon>
        <taxon>Gunneridae</taxon>
        <taxon>Pentapetalae</taxon>
        <taxon>asterids</taxon>
        <taxon>lamiids</taxon>
        <taxon>Gentianales</taxon>
        <taxon>Rubiaceae</taxon>
        <taxon>Rubioideae</taxon>
        <taxon>Spermacoceae</taxon>
        <taxon>Hedyotis-Oldenlandia complex</taxon>
        <taxon>Oldenlandia</taxon>
    </lineage>
</organism>